<dbReference type="AlphaFoldDB" id="A0A6A6SQW1"/>
<gene>
    <name evidence="2" type="ORF">K491DRAFT_698160</name>
</gene>
<sequence length="68" mass="7997">MSQYPPQNQGYYGPPHPNGQYGAYPPPQQQVRSQVFSHLDRLFTSDHRCTTVLQRKVLRRKRRKTEAV</sequence>
<protein>
    <submittedName>
        <fullName evidence="2">Uncharacterized protein</fullName>
    </submittedName>
</protein>
<accession>A0A6A6SQW1</accession>
<keyword evidence="3" id="KW-1185">Reference proteome</keyword>
<name>A0A6A6SQW1_9PLEO</name>
<reference evidence="2" key="1">
    <citation type="journal article" date="2020" name="Stud. Mycol.">
        <title>101 Dothideomycetes genomes: a test case for predicting lifestyles and emergence of pathogens.</title>
        <authorList>
            <person name="Haridas S."/>
            <person name="Albert R."/>
            <person name="Binder M."/>
            <person name="Bloem J."/>
            <person name="Labutti K."/>
            <person name="Salamov A."/>
            <person name="Andreopoulos B."/>
            <person name="Baker S."/>
            <person name="Barry K."/>
            <person name="Bills G."/>
            <person name="Bluhm B."/>
            <person name="Cannon C."/>
            <person name="Castanera R."/>
            <person name="Culley D."/>
            <person name="Daum C."/>
            <person name="Ezra D."/>
            <person name="Gonzalez J."/>
            <person name="Henrissat B."/>
            <person name="Kuo A."/>
            <person name="Liang C."/>
            <person name="Lipzen A."/>
            <person name="Lutzoni F."/>
            <person name="Magnuson J."/>
            <person name="Mondo S."/>
            <person name="Nolan M."/>
            <person name="Ohm R."/>
            <person name="Pangilinan J."/>
            <person name="Park H.-J."/>
            <person name="Ramirez L."/>
            <person name="Alfaro M."/>
            <person name="Sun H."/>
            <person name="Tritt A."/>
            <person name="Yoshinaga Y."/>
            <person name="Zwiers L.-H."/>
            <person name="Turgeon B."/>
            <person name="Goodwin S."/>
            <person name="Spatafora J."/>
            <person name="Crous P."/>
            <person name="Grigoriev I."/>
        </authorList>
    </citation>
    <scope>NUCLEOTIDE SEQUENCE</scope>
    <source>
        <strain evidence="2">CBS 122681</strain>
    </source>
</reference>
<evidence type="ECO:0000313" key="3">
    <source>
        <dbReference type="Proteomes" id="UP000799324"/>
    </source>
</evidence>
<dbReference type="Proteomes" id="UP000799324">
    <property type="component" value="Unassembled WGS sequence"/>
</dbReference>
<evidence type="ECO:0000256" key="1">
    <source>
        <dbReference type="SAM" id="MobiDB-lite"/>
    </source>
</evidence>
<feature type="region of interest" description="Disordered" evidence="1">
    <location>
        <begin position="1"/>
        <end position="29"/>
    </location>
</feature>
<dbReference type="EMBL" id="MU004495">
    <property type="protein sequence ID" value="KAF2649371.1"/>
    <property type="molecule type" value="Genomic_DNA"/>
</dbReference>
<proteinExistence type="predicted"/>
<feature type="compositionally biased region" description="Low complexity" evidence="1">
    <location>
        <begin position="1"/>
        <end position="13"/>
    </location>
</feature>
<evidence type="ECO:0000313" key="2">
    <source>
        <dbReference type="EMBL" id="KAF2649371.1"/>
    </source>
</evidence>
<organism evidence="2 3">
    <name type="scientific">Lophiostoma macrostomum CBS 122681</name>
    <dbReference type="NCBI Taxonomy" id="1314788"/>
    <lineage>
        <taxon>Eukaryota</taxon>
        <taxon>Fungi</taxon>
        <taxon>Dikarya</taxon>
        <taxon>Ascomycota</taxon>
        <taxon>Pezizomycotina</taxon>
        <taxon>Dothideomycetes</taxon>
        <taxon>Pleosporomycetidae</taxon>
        <taxon>Pleosporales</taxon>
        <taxon>Lophiostomataceae</taxon>
        <taxon>Lophiostoma</taxon>
    </lineage>
</organism>